<dbReference type="SUPFAM" id="SSF48179">
    <property type="entry name" value="6-phosphogluconate dehydrogenase C-terminal domain-like"/>
    <property type="match status" value="1"/>
</dbReference>
<dbReference type="PIRSF" id="PIRSF000103">
    <property type="entry name" value="HIBADH"/>
    <property type="match status" value="1"/>
</dbReference>
<dbReference type="Gene3D" id="1.10.1040.10">
    <property type="entry name" value="N-(1-d-carboxylethyl)-l-norvaline Dehydrogenase, domain 2"/>
    <property type="match status" value="1"/>
</dbReference>
<dbReference type="PANTHER" id="PTHR43060">
    <property type="entry name" value="3-HYDROXYISOBUTYRATE DEHYDROGENASE-LIKE 1, MITOCHONDRIAL-RELATED"/>
    <property type="match status" value="1"/>
</dbReference>
<dbReference type="Gene3D" id="3.40.50.720">
    <property type="entry name" value="NAD(P)-binding Rossmann-like Domain"/>
    <property type="match status" value="1"/>
</dbReference>
<dbReference type="InterPro" id="IPR006115">
    <property type="entry name" value="6PGDH_NADP-bd"/>
</dbReference>
<evidence type="ECO:0000313" key="6">
    <source>
        <dbReference type="EMBL" id="CAE0108447.1"/>
    </source>
</evidence>
<proteinExistence type="predicted"/>
<accession>A0A7S3EUF2</accession>
<evidence type="ECO:0000256" key="2">
    <source>
        <dbReference type="ARBA" id="ARBA00023027"/>
    </source>
</evidence>
<reference evidence="6" key="1">
    <citation type="submission" date="2021-01" db="EMBL/GenBank/DDBJ databases">
        <authorList>
            <person name="Corre E."/>
            <person name="Pelletier E."/>
            <person name="Niang G."/>
            <person name="Scheremetjew M."/>
            <person name="Finn R."/>
            <person name="Kale V."/>
            <person name="Holt S."/>
            <person name="Cochrane G."/>
            <person name="Meng A."/>
            <person name="Brown T."/>
            <person name="Cohen L."/>
        </authorList>
    </citation>
    <scope>NUCLEOTIDE SEQUENCE</scope>
    <source>
        <strain evidence="6">CCMP281</strain>
    </source>
</reference>
<gene>
    <name evidence="6" type="ORF">HERI1096_LOCUS9107</name>
</gene>
<evidence type="ECO:0000259" key="5">
    <source>
        <dbReference type="Pfam" id="PF14833"/>
    </source>
</evidence>
<feature type="domain" description="6-phosphogluconate dehydrogenase NADP-binding" evidence="4">
    <location>
        <begin position="2"/>
        <end position="136"/>
    </location>
</feature>
<dbReference type="SUPFAM" id="SSF51735">
    <property type="entry name" value="NAD(P)-binding Rossmann-fold domains"/>
    <property type="match status" value="1"/>
</dbReference>
<name>A0A7S3EUF2_9EUKA</name>
<dbReference type="Pfam" id="PF14833">
    <property type="entry name" value="NAD_binding_11"/>
    <property type="match status" value="1"/>
</dbReference>
<keyword evidence="1" id="KW-0560">Oxidoreductase</keyword>
<dbReference type="Pfam" id="PF03446">
    <property type="entry name" value="NAD_binding_2"/>
    <property type="match status" value="1"/>
</dbReference>
<dbReference type="InterPro" id="IPR013328">
    <property type="entry name" value="6PGD_dom2"/>
</dbReference>
<sequence>MNAGHEVSVFSRTAAKCAPLVERGAFPAATPAEASCNADVVFTMVGTPIDVETVILGDQGVLSALDPGAVVVDCTTSTPSLAVQVAAWAAAQGAHSLDAPVSGGDVGAEAGTLSIMCGGSEVAMSKTLPLLELMGRPRRMGGPGAGQHTKMANQILACSNMIGMTESLLYARKAGLDTEGVIAAIGSGAAGSWLINNLGLRQSRGDFAPGFMIEHMAKDLGIALAEANRMQLELPGLELAERLYAGLMLQGHGKDGTQALVLALDDMLHQDER</sequence>
<dbReference type="InterPro" id="IPR008927">
    <property type="entry name" value="6-PGluconate_DH-like_C_sf"/>
</dbReference>
<protein>
    <recommendedName>
        <fullName evidence="7">6-phosphogluconate dehydrogenase NADP-binding domain-containing protein</fullName>
    </recommendedName>
</protein>
<evidence type="ECO:0000256" key="3">
    <source>
        <dbReference type="PIRSR" id="PIRSR000103-1"/>
    </source>
</evidence>
<organism evidence="6">
    <name type="scientific">Haptolina ericina</name>
    <dbReference type="NCBI Taxonomy" id="156174"/>
    <lineage>
        <taxon>Eukaryota</taxon>
        <taxon>Haptista</taxon>
        <taxon>Haptophyta</taxon>
        <taxon>Prymnesiophyceae</taxon>
        <taxon>Prymnesiales</taxon>
        <taxon>Prymnesiaceae</taxon>
        <taxon>Haptolina</taxon>
    </lineage>
</organism>
<feature type="domain" description="3-hydroxyisobutyrate dehydrogenase-like NAD-binding" evidence="5">
    <location>
        <begin position="144"/>
        <end position="261"/>
    </location>
</feature>
<evidence type="ECO:0000256" key="1">
    <source>
        <dbReference type="ARBA" id="ARBA00023002"/>
    </source>
</evidence>
<evidence type="ECO:0008006" key="7">
    <source>
        <dbReference type="Google" id="ProtNLM"/>
    </source>
</evidence>
<dbReference type="EMBL" id="HBHX01016287">
    <property type="protein sequence ID" value="CAE0108447.1"/>
    <property type="molecule type" value="Transcribed_RNA"/>
</dbReference>
<dbReference type="InterPro" id="IPR036291">
    <property type="entry name" value="NAD(P)-bd_dom_sf"/>
</dbReference>
<dbReference type="AlphaFoldDB" id="A0A7S3EUF2"/>
<dbReference type="GO" id="GO:0016491">
    <property type="term" value="F:oxidoreductase activity"/>
    <property type="evidence" value="ECO:0007669"/>
    <property type="project" value="UniProtKB-KW"/>
</dbReference>
<evidence type="ECO:0000259" key="4">
    <source>
        <dbReference type="Pfam" id="PF03446"/>
    </source>
</evidence>
<dbReference type="GO" id="GO:0050661">
    <property type="term" value="F:NADP binding"/>
    <property type="evidence" value="ECO:0007669"/>
    <property type="project" value="InterPro"/>
</dbReference>
<dbReference type="GO" id="GO:0051287">
    <property type="term" value="F:NAD binding"/>
    <property type="evidence" value="ECO:0007669"/>
    <property type="project" value="InterPro"/>
</dbReference>
<keyword evidence="2" id="KW-0520">NAD</keyword>
<feature type="active site" evidence="3">
    <location>
        <position position="150"/>
    </location>
</feature>
<dbReference type="PANTHER" id="PTHR43060:SF15">
    <property type="entry name" value="3-HYDROXYISOBUTYRATE DEHYDROGENASE-LIKE 1, MITOCHONDRIAL-RELATED"/>
    <property type="match status" value="1"/>
</dbReference>
<dbReference type="InterPro" id="IPR029154">
    <property type="entry name" value="HIBADH-like_NADP-bd"/>
</dbReference>
<dbReference type="InterPro" id="IPR015815">
    <property type="entry name" value="HIBADH-related"/>
</dbReference>